<evidence type="ECO:0000313" key="3">
    <source>
        <dbReference type="EMBL" id="GJE96365.1"/>
    </source>
</evidence>
<evidence type="ECO:0000256" key="1">
    <source>
        <dbReference type="SAM" id="Phobius"/>
    </source>
</evidence>
<accession>A0A9P3GJL9</accession>
<sequence>MPAAVLSARDDVLNLAGPLLLGHLFNICCYGVLSSQVYLYYLAFPRDRRLVKSVVYSLYALETLQTALLILSAYRAFAQHFGDVEILSTAYIDGFTIPILSGIISGIVQMFYARRVSILSGSKPLGLVIVVLAVMQVAAAIVVGVRLSMVQTVDDFVHFAPWSSAIWSGGSALCDTLIATCTTWLLLHADVQFPATKAMISRLIRIVVETGTLTATVAIANLVLFFAFPRAGYYSCGVLVIAKLYSTSLLVLLNSRMRIAGARAAYVAPDAWVAADGAPPARIGPFTSAAQIGPVAVCELPPLALGFGEDESVGESPISQKKHNDLLASSSRHDLAILA</sequence>
<dbReference type="AlphaFoldDB" id="A0A9P3GJL9"/>
<keyword evidence="1" id="KW-0812">Transmembrane</keyword>
<proteinExistence type="predicted"/>
<reference evidence="3 4" key="1">
    <citation type="submission" date="2021-08" db="EMBL/GenBank/DDBJ databases">
        <title>Draft Genome Sequence of Phanerochaete sordida strain YK-624.</title>
        <authorList>
            <person name="Mori T."/>
            <person name="Dohra H."/>
            <person name="Suzuki T."/>
            <person name="Kawagishi H."/>
            <person name="Hirai H."/>
        </authorList>
    </citation>
    <scope>NUCLEOTIDE SEQUENCE [LARGE SCALE GENOMIC DNA]</scope>
    <source>
        <strain evidence="3 4">YK-624</strain>
    </source>
</reference>
<keyword evidence="4" id="KW-1185">Reference proteome</keyword>
<evidence type="ECO:0000313" key="4">
    <source>
        <dbReference type="Proteomes" id="UP000703269"/>
    </source>
</evidence>
<name>A0A9P3GJL9_9APHY</name>
<evidence type="ECO:0000259" key="2">
    <source>
        <dbReference type="Pfam" id="PF20152"/>
    </source>
</evidence>
<feature type="domain" description="DUF6534" evidence="2">
    <location>
        <begin position="171"/>
        <end position="257"/>
    </location>
</feature>
<keyword evidence="1" id="KW-0472">Membrane</keyword>
<gene>
    <name evidence="3" type="ORF">PsYK624_125600</name>
</gene>
<keyword evidence="1" id="KW-1133">Transmembrane helix</keyword>
<organism evidence="3 4">
    <name type="scientific">Phanerochaete sordida</name>
    <dbReference type="NCBI Taxonomy" id="48140"/>
    <lineage>
        <taxon>Eukaryota</taxon>
        <taxon>Fungi</taxon>
        <taxon>Dikarya</taxon>
        <taxon>Basidiomycota</taxon>
        <taxon>Agaricomycotina</taxon>
        <taxon>Agaricomycetes</taxon>
        <taxon>Polyporales</taxon>
        <taxon>Phanerochaetaceae</taxon>
        <taxon>Phanerochaete</taxon>
    </lineage>
</organism>
<feature type="transmembrane region" description="Helical" evidence="1">
    <location>
        <begin position="165"/>
        <end position="186"/>
    </location>
</feature>
<dbReference type="EMBL" id="BPQB01000058">
    <property type="protein sequence ID" value="GJE96365.1"/>
    <property type="molecule type" value="Genomic_DNA"/>
</dbReference>
<dbReference type="PANTHER" id="PTHR40465:SF1">
    <property type="entry name" value="DUF6534 DOMAIN-CONTAINING PROTEIN"/>
    <property type="match status" value="1"/>
</dbReference>
<feature type="transmembrane region" description="Helical" evidence="1">
    <location>
        <begin position="232"/>
        <end position="253"/>
    </location>
</feature>
<dbReference type="InterPro" id="IPR045339">
    <property type="entry name" value="DUF6534"/>
</dbReference>
<feature type="transmembrane region" description="Helical" evidence="1">
    <location>
        <begin position="94"/>
        <end position="113"/>
    </location>
</feature>
<comment type="caution">
    <text evidence="3">The sequence shown here is derived from an EMBL/GenBank/DDBJ whole genome shotgun (WGS) entry which is preliminary data.</text>
</comment>
<protein>
    <recommendedName>
        <fullName evidence="2">DUF6534 domain-containing protein</fullName>
    </recommendedName>
</protein>
<dbReference type="Pfam" id="PF20152">
    <property type="entry name" value="DUF6534"/>
    <property type="match status" value="1"/>
</dbReference>
<feature type="transmembrane region" description="Helical" evidence="1">
    <location>
        <begin position="20"/>
        <end position="42"/>
    </location>
</feature>
<dbReference type="Proteomes" id="UP000703269">
    <property type="component" value="Unassembled WGS sequence"/>
</dbReference>
<feature type="transmembrane region" description="Helical" evidence="1">
    <location>
        <begin position="125"/>
        <end position="145"/>
    </location>
</feature>
<feature type="transmembrane region" description="Helical" evidence="1">
    <location>
        <begin position="206"/>
        <end position="226"/>
    </location>
</feature>
<dbReference type="OrthoDB" id="2953893at2759"/>
<dbReference type="PANTHER" id="PTHR40465">
    <property type="entry name" value="CHROMOSOME 1, WHOLE GENOME SHOTGUN SEQUENCE"/>
    <property type="match status" value="1"/>
</dbReference>
<feature type="transmembrane region" description="Helical" evidence="1">
    <location>
        <begin position="54"/>
        <end position="74"/>
    </location>
</feature>